<dbReference type="SUPFAM" id="SSF55120">
    <property type="entry name" value="Pseudouridine synthase"/>
    <property type="match status" value="1"/>
</dbReference>
<keyword evidence="3" id="KW-0694">RNA-binding</keyword>
<evidence type="ECO:0000256" key="3">
    <source>
        <dbReference type="PROSITE-ProRule" id="PRU00182"/>
    </source>
</evidence>
<comment type="caution">
    <text evidence="6">The sequence shown here is derived from an EMBL/GenBank/DDBJ whole genome shotgun (WGS) entry which is preliminary data.</text>
</comment>
<evidence type="ECO:0000313" key="6">
    <source>
        <dbReference type="EMBL" id="KMZ66089.1"/>
    </source>
</evidence>
<feature type="domain" description="Pseudouridine synthase RsuA/RluA-like" evidence="5">
    <location>
        <begin position="114"/>
        <end position="259"/>
    </location>
</feature>
<proteinExistence type="inferred from homology"/>
<reference evidence="7" key="1">
    <citation type="journal article" date="2016" name="Nature">
        <title>The genome of the seagrass Zostera marina reveals angiosperm adaptation to the sea.</title>
        <authorList>
            <person name="Olsen J.L."/>
            <person name="Rouze P."/>
            <person name="Verhelst B."/>
            <person name="Lin Y.-C."/>
            <person name="Bayer T."/>
            <person name="Collen J."/>
            <person name="Dattolo E."/>
            <person name="De Paoli E."/>
            <person name="Dittami S."/>
            <person name="Maumus F."/>
            <person name="Michel G."/>
            <person name="Kersting A."/>
            <person name="Lauritano C."/>
            <person name="Lohaus R."/>
            <person name="Toepel M."/>
            <person name="Tonon T."/>
            <person name="Vanneste K."/>
            <person name="Amirebrahimi M."/>
            <person name="Brakel J."/>
            <person name="Bostroem C."/>
            <person name="Chovatia M."/>
            <person name="Grimwood J."/>
            <person name="Jenkins J.W."/>
            <person name="Jueterbock A."/>
            <person name="Mraz A."/>
            <person name="Stam W.T."/>
            <person name="Tice H."/>
            <person name="Bornberg-Bauer E."/>
            <person name="Green P.J."/>
            <person name="Pearson G.A."/>
            <person name="Procaccini G."/>
            <person name="Duarte C.M."/>
            <person name="Schmutz J."/>
            <person name="Reusch T.B.H."/>
            <person name="Van de Peer Y."/>
        </authorList>
    </citation>
    <scope>NUCLEOTIDE SEQUENCE [LARGE SCALE GENOMIC DNA]</scope>
    <source>
        <strain evidence="7">cv. Finnish</strain>
    </source>
</reference>
<dbReference type="PROSITE" id="PS01129">
    <property type="entry name" value="PSI_RLU"/>
    <property type="match status" value="1"/>
</dbReference>
<comment type="catalytic activity">
    <reaction evidence="1 4">
        <text>a uridine in RNA = a pseudouridine in RNA</text>
        <dbReference type="Rhea" id="RHEA:48348"/>
        <dbReference type="Rhea" id="RHEA-COMP:12068"/>
        <dbReference type="Rhea" id="RHEA-COMP:12069"/>
        <dbReference type="ChEBI" id="CHEBI:65314"/>
        <dbReference type="ChEBI" id="CHEBI:65315"/>
    </reaction>
</comment>
<dbReference type="GO" id="GO:0003723">
    <property type="term" value="F:RNA binding"/>
    <property type="evidence" value="ECO:0007669"/>
    <property type="project" value="UniProtKB-KW"/>
</dbReference>
<feature type="active site" evidence="2">
    <location>
        <position position="157"/>
    </location>
</feature>
<dbReference type="AlphaFoldDB" id="A0A0K9PAU6"/>
<evidence type="ECO:0000313" key="7">
    <source>
        <dbReference type="Proteomes" id="UP000036987"/>
    </source>
</evidence>
<dbReference type="Gene3D" id="3.30.2350.10">
    <property type="entry name" value="Pseudouridine synthase"/>
    <property type="match status" value="1"/>
</dbReference>
<dbReference type="InterPro" id="IPR050188">
    <property type="entry name" value="RluA_PseudoU_synthase"/>
</dbReference>
<protein>
    <recommendedName>
        <fullName evidence="4">Pseudouridine synthase</fullName>
        <ecNumber evidence="4">5.4.99.-</ecNumber>
    </recommendedName>
</protein>
<dbReference type="Pfam" id="PF00849">
    <property type="entry name" value="PseudoU_synth_2"/>
    <property type="match status" value="1"/>
</dbReference>
<dbReference type="OMA" id="EPPVMAC"/>
<dbReference type="STRING" id="29655.A0A0K9PAU6"/>
<dbReference type="GO" id="GO:0009982">
    <property type="term" value="F:pseudouridine synthase activity"/>
    <property type="evidence" value="ECO:0000318"/>
    <property type="project" value="GO_Central"/>
</dbReference>
<evidence type="ECO:0000256" key="2">
    <source>
        <dbReference type="PIRSR" id="PIRSR606225-1"/>
    </source>
</evidence>
<dbReference type="PANTHER" id="PTHR21600:SF40">
    <property type="entry name" value="PSEUDOURIDYLATE SYNTHASE RPUSD2"/>
    <property type="match status" value="1"/>
</dbReference>
<dbReference type="PANTHER" id="PTHR21600">
    <property type="entry name" value="MITOCHONDRIAL RNA PSEUDOURIDINE SYNTHASE"/>
    <property type="match status" value="1"/>
</dbReference>
<dbReference type="InterPro" id="IPR020103">
    <property type="entry name" value="PsdUridine_synth_cat_dom_sf"/>
</dbReference>
<dbReference type="InterPro" id="IPR006225">
    <property type="entry name" value="PsdUridine_synth_RluC/D"/>
</dbReference>
<dbReference type="PROSITE" id="PS50889">
    <property type="entry name" value="S4"/>
    <property type="match status" value="1"/>
</dbReference>
<gene>
    <name evidence="6" type="ORF">ZOSMA_2G01010</name>
</gene>
<dbReference type="InterPro" id="IPR006224">
    <property type="entry name" value="PsdUridine_synth_RluA-like_CS"/>
</dbReference>
<name>A0A0K9PAU6_ZOSMR</name>
<dbReference type="GO" id="GO:0000455">
    <property type="term" value="P:enzyme-directed rRNA pseudouridine synthesis"/>
    <property type="evidence" value="ECO:0000318"/>
    <property type="project" value="GO_Central"/>
</dbReference>
<accession>A0A0K9PAU6</accession>
<evidence type="ECO:0000256" key="1">
    <source>
        <dbReference type="ARBA" id="ARBA00000073"/>
    </source>
</evidence>
<evidence type="ECO:0000256" key="4">
    <source>
        <dbReference type="RuleBase" id="RU362028"/>
    </source>
</evidence>
<comment type="similarity">
    <text evidence="4">Belongs to the pseudouridine synthase RluA family.</text>
</comment>
<dbReference type="CDD" id="cd02557">
    <property type="entry name" value="PseudoU_synth_ScRIB2"/>
    <property type="match status" value="1"/>
</dbReference>
<dbReference type="Proteomes" id="UP000036987">
    <property type="component" value="Unassembled WGS sequence"/>
</dbReference>
<keyword evidence="7" id="KW-1185">Reference proteome</keyword>
<dbReference type="NCBIfam" id="TIGR00005">
    <property type="entry name" value="rluA_subfam"/>
    <property type="match status" value="1"/>
</dbReference>
<dbReference type="EMBL" id="LFYR01000981">
    <property type="protein sequence ID" value="KMZ66089.1"/>
    <property type="molecule type" value="Genomic_DNA"/>
</dbReference>
<comment type="function">
    <text evidence="4">Responsible for synthesis of pseudouridine from uracil.</text>
</comment>
<sequence>MDIVWQTPATPPKVEDYIIRGGRRHVRPYYFEFIAYVKHRWMGRTIVDLFTDEFKGRTYEYYVAAVNSGRIQVDGQKVDRSYVLKSSQKISHFLHRHEPPVIALDISILHKDSDVITVCKPASIPVHPCGQYRKNTILGILQAEHGLAPLFPIHRLDRLVSGLLIIARNADKADYFRKQIDSGLLHKEYIAKVVGVFPDGEHVIDANLEYDPREGRSAVAINGKPARTKFKRLSTDGFHSIVLCKPISGRTHQIRVHLQYTGHSIANDIMYLSENIAPRSSRGIGPDRAVVLGKSHAPVLGSSVDFQHSEVEDVHTHQEFSIDPMCTNCPNLVPKGYEADEVGLWLHCVRYSGPGWTYSCANPDWASLD</sequence>
<dbReference type="InterPro" id="IPR006145">
    <property type="entry name" value="PsdUridine_synth_RsuA/RluA"/>
</dbReference>
<keyword evidence="4" id="KW-0413">Isomerase</keyword>
<evidence type="ECO:0000259" key="5">
    <source>
        <dbReference type="Pfam" id="PF00849"/>
    </source>
</evidence>
<dbReference type="EC" id="5.4.99.-" evidence="4"/>
<organism evidence="6 7">
    <name type="scientific">Zostera marina</name>
    <name type="common">Eelgrass</name>
    <dbReference type="NCBI Taxonomy" id="29655"/>
    <lineage>
        <taxon>Eukaryota</taxon>
        <taxon>Viridiplantae</taxon>
        <taxon>Streptophyta</taxon>
        <taxon>Embryophyta</taxon>
        <taxon>Tracheophyta</taxon>
        <taxon>Spermatophyta</taxon>
        <taxon>Magnoliopsida</taxon>
        <taxon>Liliopsida</taxon>
        <taxon>Zosteraceae</taxon>
        <taxon>Zostera</taxon>
    </lineage>
</organism>
<dbReference type="OrthoDB" id="424794at2759"/>